<dbReference type="AlphaFoldDB" id="A0AAE3HJC7"/>
<comment type="caution">
    <text evidence="7">The sequence shown here is derived from an EMBL/GenBank/DDBJ whole genome shotgun (WGS) entry which is preliminary data.</text>
</comment>
<protein>
    <submittedName>
        <fullName evidence="7">F0F1-type ATP synthase assembly protein I</fullName>
    </submittedName>
</protein>
<keyword evidence="4 6" id="KW-1133">Transmembrane helix</keyword>
<keyword evidence="3 6" id="KW-0812">Transmembrane</keyword>
<name>A0AAE3HJC7_9GAMM</name>
<feature type="transmembrane region" description="Helical" evidence="6">
    <location>
        <begin position="61"/>
        <end position="82"/>
    </location>
</feature>
<evidence type="ECO:0000256" key="5">
    <source>
        <dbReference type="ARBA" id="ARBA00023136"/>
    </source>
</evidence>
<dbReference type="Proteomes" id="UP001204445">
    <property type="component" value="Unassembled WGS sequence"/>
</dbReference>
<keyword evidence="5 6" id="KW-0472">Membrane</keyword>
<keyword evidence="8" id="KW-1185">Reference proteome</keyword>
<evidence type="ECO:0000313" key="7">
    <source>
        <dbReference type="EMBL" id="MCS3903441.1"/>
    </source>
</evidence>
<organism evidence="7 8">
    <name type="scientific">Methylohalomonas lacus</name>
    <dbReference type="NCBI Taxonomy" id="398773"/>
    <lineage>
        <taxon>Bacteria</taxon>
        <taxon>Pseudomonadati</taxon>
        <taxon>Pseudomonadota</taxon>
        <taxon>Gammaproteobacteria</taxon>
        <taxon>Methylohalomonadales</taxon>
        <taxon>Methylohalomonadaceae</taxon>
        <taxon>Methylohalomonas</taxon>
    </lineage>
</organism>
<proteinExistence type="predicted"/>
<evidence type="ECO:0000256" key="2">
    <source>
        <dbReference type="ARBA" id="ARBA00022475"/>
    </source>
</evidence>
<gene>
    <name evidence="7" type="ORF">J2T55_001462</name>
</gene>
<dbReference type="Pfam" id="PF03899">
    <property type="entry name" value="ATP-synt_I"/>
    <property type="match status" value="1"/>
</dbReference>
<evidence type="ECO:0000256" key="6">
    <source>
        <dbReference type="SAM" id="Phobius"/>
    </source>
</evidence>
<reference evidence="7" key="1">
    <citation type="submission" date="2022-08" db="EMBL/GenBank/DDBJ databases">
        <title>Genomic Encyclopedia of Type Strains, Phase III (KMG-III): the genomes of soil and plant-associated and newly described type strains.</title>
        <authorList>
            <person name="Whitman W."/>
        </authorList>
    </citation>
    <scope>NUCLEOTIDE SEQUENCE</scope>
    <source>
        <strain evidence="7">HMT 1</strain>
    </source>
</reference>
<dbReference type="EMBL" id="JANUCT010000008">
    <property type="protein sequence ID" value="MCS3903441.1"/>
    <property type="molecule type" value="Genomic_DNA"/>
</dbReference>
<feature type="transmembrane region" description="Helical" evidence="6">
    <location>
        <begin position="29"/>
        <end position="49"/>
    </location>
</feature>
<evidence type="ECO:0000256" key="3">
    <source>
        <dbReference type="ARBA" id="ARBA00022692"/>
    </source>
</evidence>
<evidence type="ECO:0000256" key="1">
    <source>
        <dbReference type="ARBA" id="ARBA00004651"/>
    </source>
</evidence>
<dbReference type="InterPro" id="IPR005598">
    <property type="entry name" value="ATP_synth_I"/>
</dbReference>
<sequence length="115" mass="12262">MRIAGWQIGIGMAGALVWAIVAGMREALAALVGGGIGAGLTLIFALYAFRRRGEDPRSAVFALFQGAAVKLASAAIVFGLSAKYFPEYYIALLSTFVPGLTGYWMALLWFRPDGK</sequence>
<evidence type="ECO:0000313" key="8">
    <source>
        <dbReference type="Proteomes" id="UP001204445"/>
    </source>
</evidence>
<dbReference type="GO" id="GO:0005886">
    <property type="term" value="C:plasma membrane"/>
    <property type="evidence" value="ECO:0007669"/>
    <property type="project" value="UniProtKB-SubCell"/>
</dbReference>
<comment type="subcellular location">
    <subcellularLocation>
        <location evidence="1">Cell membrane</location>
        <topology evidence="1">Multi-pass membrane protein</topology>
    </subcellularLocation>
</comment>
<feature type="transmembrane region" description="Helical" evidence="6">
    <location>
        <begin position="88"/>
        <end position="110"/>
    </location>
</feature>
<keyword evidence="2" id="KW-1003">Cell membrane</keyword>
<evidence type="ECO:0000256" key="4">
    <source>
        <dbReference type="ARBA" id="ARBA00022989"/>
    </source>
</evidence>
<accession>A0AAE3HJC7</accession>